<dbReference type="GO" id="GO:0003677">
    <property type="term" value="F:DNA binding"/>
    <property type="evidence" value="ECO:0007669"/>
    <property type="project" value="InterPro"/>
</dbReference>
<evidence type="ECO:0000313" key="2">
    <source>
        <dbReference type="EMBL" id="CAH1126099.1"/>
    </source>
</evidence>
<evidence type="ECO:0000313" key="3">
    <source>
        <dbReference type="Proteomes" id="UP001152799"/>
    </source>
</evidence>
<gene>
    <name evidence="2" type="ORF">CEUTPL_LOCUS4965</name>
</gene>
<dbReference type="EMBL" id="OU892278">
    <property type="protein sequence ID" value="CAH1126099.1"/>
    <property type="molecule type" value="Genomic_DNA"/>
</dbReference>
<name>A0A9P0GQJ5_9CUCU</name>
<dbReference type="GO" id="GO:0015074">
    <property type="term" value="P:DNA integration"/>
    <property type="evidence" value="ECO:0007669"/>
    <property type="project" value="InterPro"/>
</dbReference>
<dbReference type="SUPFAM" id="SSF56349">
    <property type="entry name" value="DNA breaking-rejoining enzymes"/>
    <property type="match status" value="1"/>
</dbReference>
<dbReference type="InterPro" id="IPR013762">
    <property type="entry name" value="Integrase-like_cat_sf"/>
</dbReference>
<dbReference type="Proteomes" id="UP001152799">
    <property type="component" value="Chromosome 2"/>
</dbReference>
<dbReference type="InterPro" id="IPR011010">
    <property type="entry name" value="DNA_brk_join_enz"/>
</dbReference>
<organism evidence="2 3">
    <name type="scientific">Ceutorhynchus assimilis</name>
    <name type="common">cabbage seed weevil</name>
    <dbReference type="NCBI Taxonomy" id="467358"/>
    <lineage>
        <taxon>Eukaryota</taxon>
        <taxon>Metazoa</taxon>
        <taxon>Ecdysozoa</taxon>
        <taxon>Arthropoda</taxon>
        <taxon>Hexapoda</taxon>
        <taxon>Insecta</taxon>
        <taxon>Pterygota</taxon>
        <taxon>Neoptera</taxon>
        <taxon>Endopterygota</taxon>
        <taxon>Coleoptera</taxon>
        <taxon>Polyphaga</taxon>
        <taxon>Cucujiformia</taxon>
        <taxon>Curculionidae</taxon>
        <taxon>Ceutorhynchinae</taxon>
        <taxon>Ceutorhynchus</taxon>
    </lineage>
</organism>
<dbReference type="GO" id="GO:0006310">
    <property type="term" value="P:DNA recombination"/>
    <property type="evidence" value="ECO:0007669"/>
    <property type="project" value="UniProtKB-KW"/>
</dbReference>
<keyword evidence="1" id="KW-0233">DNA recombination</keyword>
<evidence type="ECO:0000256" key="1">
    <source>
        <dbReference type="ARBA" id="ARBA00023172"/>
    </source>
</evidence>
<protein>
    <recommendedName>
        <fullName evidence="4">Tyr recombinase domain-containing protein</fullName>
    </recommendedName>
</protein>
<keyword evidence="3" id="KW-1185">Reference proteome</keyword>
<dbReference type="AlphaFoldDB" id="A0A9P0GQJ5"/>
<evidence type="ECO:0008006" key="4">
    <source>
        <dbReference type="Google" id="ProtNLM"/>
    </source>
</evidence>
<proteinExistence type="predicted"/>
<dbReference type="Gene3D" id="1.10.443.10">
    <property type="entry name" value="Intergrase catalytic core"/>
    <property type="match status" value="1"/>
</dbReference>
<reference evidence="2" key="1">
    <citation type="submission" date="2022-01" db="EMBL/GenBank/DDBJ databases">
        <authorList>
            <person name="King R."/>
        </authorList>
    </citation>
    <scope>NUCLEOTIDE SEQUENCE</scope>
</reference>
<accession>A0A9P0GQJ5</accession>
<sequence>MELNSLPEKSRKVYELTYRKFMNYRIEKKIESLSESILIAYFAQMSRNSKASTLWASYSMLKTTLNLNDNVDISRYLKLRAFLKKQSLGYQAKKSRVLEMEHIEKFLLEAPDKDFLSTKVALVIGVAGACGGQELVRLKITDIVDMNDKLLVTLPDTRAKRTRSFLITKHLDIYRKYTAARPRGLESPRFFFKYAAGKSYKQVIGIHKFGKMPQEIAKFLKLPYAIEYTGHCLRRTSGALLATSKARWLGVL</sequence>